<name>A0A0W0XFY8_9GAMM</name>
<dbReference type="PATRIC" id="fig|29423.5.peg.698"/>
<evidence type="ECO:0000313" key="3">
    <source>
        <dbReference type="Proteomes" id="UP000054858"/>
    </source>
</evidence>
<gene>
    <name evidence="2" type="ORF">Loak_0670</name>
</gene>
<dbReference type="Proteomes" id="UP000054858">
    <property type="component" value="Unassembled WGS sequence"/>
</dbReference>
<proteinExistence type="predicted"/>
<accession>A0A0W0XFY8</accession>
<evidence type="ECO:0000256" key="1">
    <source>
        <dbReference type="SAM" id="MobiDB-lite"/>
    </source>
</evidence>
<protein>
    <submittedName>
        <fullName evidence="2">Uncharacterized protein</fullName>
    </submittedName>
</protein>
<evidence type="ECO:0000313" key="2">
    <source>
        <dbReference type="EMBL" id="KTD43495.1"/>
    </source>
</evidence>
<dbReference type="EMBL" id="LNYP01000008">
    <property type="protein sequence ID" value="KTD43495.1"/>
    <property type="molecule type" value="Genomic_DNA"/>
</dbReference>
<organism evidence="2 3">
    <name type="scientific">Legionella oakridgensis</name>
    <dbReference type="NCBI Taxonomy" id="29423"/>
    <lineage>
        <taxon>Bacteria</taxon>
        <taxon>Pseudomonadati</taxon>
        <taxon>Pseudomonadota</taxon>
        <taxon>Gammaproteobacteria</taxon>
        <taxon>Legionellales</taxon>
        <taxon>Legionellaceae</taxon>
        <taxon>Legionella</taxon>
    </lineage>
</organism>
<dbReference type="AlphaFoldDB" id="A0A0W0XFY8"/>
<comment type="caution">
    <text evidence="2">The sequence shown here is derived from an EMBL/GenBank/DDBJ whole genome shotgun (WGS) entry which is preliminary data.</text>
</comment>
<sequence length="60" mass="6111">MVLTRQVIRTEGEQVSSSASPGLEASAEPVSASLAGPSQPKAILIAVSDGFGGYGDFYLP</sequence>
<reference evidence="2 3" key="1">
    <citation type="submission" date="2015-11" db="EMBL/GenBank/DDBJ databases">
        <title>Genomic analysis of 38 Legionella species identifies large and diverse effector repertoires.</title>
        <authorList>
            <person name="Burstein D."/>
            <person name="Amaro F."/>
            <person name="Zusman T."/>
            <person name="Lifshitz Z."/>
            <person name="Cohen O."/>
            <person name="Gilbert J.A."/>
            <person name="Pupko T."/>
            <person name="Shuman H.A."/>
            <person name="Segal G."/>
        </authorList>
    </citation>
    <scope>NUCLEOTIDE SEQUENCE [LARGE SCALE GENOMIC DNA]</scope>
    <source>
        <strain evidence="2 3">Oak Ridge-10</strain>
    </source>
</reference>
<feature type="region of interest" description="Disordered" evidence="1">
    <location>
        <begin position="1"/>
        <end position="35"/>
    </location>
</feature>